<evidence type="ECO:0000313" key="16">
    <source>
        <dbReference type="EMBL" id="OOM76188.1"/>
    </source>
</evidence>
<proteinExistence type="predicted"/>
<reference evidence="16 17" key="1">
    <citation type="submission" date="2016-05" db="EMBL/GenBank/DDBJ databases">
        <title>Microbial solvent formation.</title>
        <authorList>
            <person name="Poehlein A."/>
            <person name="Montoya Solano J.D."/>
            <person name="Flitsch S."/>
            <person name="Krabben P."/>
            <person name="Duerre P."/>
            <person name="Daniel R."/>
        </authorList>
    </citation>
    <scope>NUCLEOTIDE SEQUENCE [LARGE SCALE GENOMIC DNA]</scope>
    <source>
        <strain evidence="16 17">DSM 2619</strain>
    </source>
</reference>
<feature type="transmembrane region" description="Helical" evidence="12">
    <location>
        <begin position="145"/>
        <end position="167"/>
    </location>
</feature>
<dbReference type="InterPro" id="IPR036878">
    <property type="entry name" value="Glu_permease_IIB"/>
</dbReference>
<dbReference type="STRING" id="29367.CLPUN_28010"/>
<dbReference type="SUPFAM" id="SSF51261">
    <property type="entry name" value="Duplicated hybrid motif"/>
    <property type="match status" value="1"/>
</dbReference>
<dbReference type="InterPro" id="IPR011055">
    <property type="entry name" value="Dup_hybrid_motif"/>
</dbReference>
<dbReference type="GO" id="GO:0009401">
    <property type="term" value="P:phosphoenolpyruvate-dependent sugar phosphotransferase system"/>
    <property type="evidence" value="ECO:0007669"/>
    <property type="project" value="UniProtKB-KW"/>
</dbReference>
<dbReference type="CDD" id="cd00212">
    <property type="entry name" value="PTS_IIB_glc"/>
    <property type="match status" value="1"/>
</dbReference>
<evidence type="ECO:0000256" key="6">
    <source>
        <dbReference type="ARBA" id="ARBA00022683"/>
    </source>
</evidence>
<evidence type="ECO:0000313" key="17">
    <source>
        <dbReference type="Proteomes" id="UP000190890"/>
    </source>
</evidence>
<dbReference type="PANTHER" id="PTHR30175:SF1">
    <property type="entry name" value="PTS SYSTEM ARBUTIN-, CELLOBIOSE-, AND SALICIN-SPECIFIC EIIBC COMPONENT-RELATED"/>
    <property type="match status" value="1"/>
</dbReference>
<keyword evidence="8" id="KW-0418">Kinase</keyword>
<evidence type="ECO:0000256" key="1">
    <source>
        <dbReference type="ARBA" id="ARBA00004651"/>
    </source>
</evidence>
<evidence type="ECO:0000256" key="10">
    <source>
        <dbReference type="ARBA" id="ARBA00023136"/>
    </source>
</evidence>
<evidence type="ECO:0000256" key="3">
    <source>
        <dbReference type="ARBA" id="ARBA00022475"/>
    </source>
</evidence>
<evidence type="ECO:0000259" key="13">
    <source>
        <dbReference type="PROSITE" id="PS51093"/>
    </source>
</evidence>
<comment type="subcellular location">
    <subcellularLocation>
        <location evidence="1">Cell membrane</location>
        <topology evidence="1">Multi-pass membrane protein</topology>
    </subcellularLocation>
</comment>
<keyword evidence="17" id="KW-1185">Reference proteome</keyword>
<feature type="transmembrane region" description="Helical" evidence="12">
    <location>
        <begin position="179"/>
        <end position="198"/>
    </location>
</feature>
<dbReference type="InterPro" id="IPR001127">
    <property type="entry name" value="PTS_EIIA_1_perm"/>
</dbReference>
<dbReference type="GO" id="GO:0090589">
    <property type="term" value="F:protein-phosphocysteine-trehalose phosphotransferase system transporter activity"/>
    <property type="evidence" value="ECO:0007669"/>
    <property type="project" value="TreeGrafter"/>
</dbReference>
<dbReference type="GO" id="GO:0016301">
    <property type="term" value="F:kinase activity"/>
    <property type="evidence" value="ECO:0007669"/>
    <property type="project" value="UniProtKB-KW"/>
</dbReference>
<gene>
    <name evidence="16" type="primary">bglF_5</name>
    <name evidence="16" type="ORF">CLPUN_28010</name>
</gene>
<keyword evidence="5" id="KW-0808">Transferase</keyword>
<dbReference type="InterPro" id="IPR003352">
    <property type="entry name" value="PTS_EIIC"/>
</dbReference>
<dbReference type="Proteomes" id="UP000190890">
    <property type="component" value="Unassembled WGS sequence"/>
</dbReference>
<evidence type="ECO:0000259" key="14">
    <source>
        <dbReference type="PROSITE" id="PS51098"/>
    </source>
</evidence>
<dbReference type="InterPro" id="IPR011297">
    <property type="entry name" value="PTS_IIABC_b_glu"/>
</dbReference>
<dbReference type="AlphaFoldDB" id="A0A1S8TEQ0"/>
<accession>A0A1S8TEQ0</accession>
<feature type="domain" description="PTS EIIC type-1" evidence="15">
    <location>
        <begin position="104"/>
        <end position="461"/>
    </location>
</feature>
<dbReference type="PROSITE" id="PS51093">
    <property type="entry name" value="PTS_EIIA_TYPE_1"/>
    <property type="match status" value="1"/>
</dbReference>
<keyword evidence="4" id="KW-0762">Sugar transport</keyword>
<dbReference type="GO" id="GO:0008982">
    <property type="term" value="F:protein-N(PI)-phosphohistidine-sugar phosphotransferase activity"/>
    <property type="evidence" value="ECO:0007669"/>
    <property type="project" value="InterPro"/>
</dbReference>
<sequence>MDYAKIAQDILKNLGGKDNVKELSHCMTRLRFKLNNSSKANKDIISKIEGVISVVEGMGQFQVVIGNKVTKVYDEMIKLVPESGVSNSDSAAAEKQSIGNTLLSALSGIFVPIVPAIAGSGMVKGILAIWVLYYTNMYGIDVKQYQSYIILNALSDAVFYFLPIFLGFSAAKVFKTSQVLSMIIAATLCYPAFTALMTGKEAVDFLGLPVTKAPYTSSVIPIIIAVWVLSYVERFFEKYIPEVLKIIMVPTCVLLVMLPATILLFGPIGIYLGNVINFTYKSIYTFSPILCGAFIGGLWCVLVIFGAHKALVPIGINDVAQTGRQNLLAFAGAANFSQAGSALGVFFKTKNKQLKTISMSASITALFGVTEPAIYGANLRLKKPMVCAVICGAIGGGIMGLGGAYGNAFANQGILTIPVYASAGMIPFLSYLGGCAIAFFGSAILTYIVGFEDIENKDEEEVKSSNLIQNLSSSEDLEITSPLKGNIIPLTDVNDNVFSSKVIGNGVALIPTDGIIKAPADCKVVSLFPTLHAIGLRLNNGAELLIHIGINTVELKGKHFESYVQQGDYVKKGSKLIYFDIDKIKAAGYDITTPVIVSNTGDFADVSPCESKYVSDEDIIISLAK</sequence>
<comment type="caution">
    <text evidence="16">The sequence shown here is derived from an EMBL/GenBank/DDBJ whole genome shotgun (WGS) entry which is preliminary data.</text>
</comment>
<evidence type="ECO:0000256" key="7">
    <source>
        <dbReference type="ARBA" id="ARBA00022692"/>
    </source>
</evidence>
<feature type="transmembrane region" description="Helical" evidence="12">
    <location>
        <begin position="327"/>
        <end position="347"/>
    </location>
</feature>
<evidence type="ECO:0000256" key="2">
    <source>
        <dbReference type="ARBA" id="ARBA00022448"/>
    </source>
</evidence>
<dbReference type="NCBIfam" id="TIGR00830">
    <property type="entry name" value="PTBA"/>
    <property type="match status" value="1"/>
</dbReference>
<evidence type="ECO:0000256" key="4">
    <source>
        <dbReference type="ARBA" id="ARBA00022597"/>
    </source>
</evidence>
<evidence type="ECO:0000256" key="12">
    <source>
        <dbReference type="SAM" id="Phobius"/>
    </source>
</evidence>
<dbReference type="Pfam" id="PF02378">
    <property type="entry name" value="PTS_EIIC"/>
    <property type="match status" value="1"/>
</dbReference>
<dbReference type="PROSITE" id="PS00371">
    <property type="entry name" value="PTS_EIIA_TYPE_1_HIS"/>
    <property type="match status" value="1"/>
</dbReference>
<feature type="active site" description="Phosphocysteine intermediate; for EIIB activity" evidence="11">
    <location>
        <position position="26"/>
    </location>
</feature>
<dbReference type="PANTHER" id="PTHR30175">
    <property type="entry name" value="PHOSPHOTRANSFERASE SYSTEM TRANSPORT PROTEIN"/>
    <property type="match status" value="1"/>
</dbReference>
<dbReference type="EMBL" id="LZZM01000176">
    <property type="protein sequence ID" value="OOM76188.1"/>
    <property type="molecule type" value="Genomic_DNA"/>
</dbReference>
<evidence type="ECO:0000256" key="9">
    <source>
        <dbReference type="ARBA" id="ARBA00022989"/>
    </source>
</evidence>
<feature type="transmembrane region" description="Helical" evidence="12">
    <location>
        <begin position="105"/>
        <end position="133"/>
    </location>
</feature>
<feature type="transmembrane region" description="Helical" evidence="12">
    <location>
        <begin position="248"/>
        <end position="271"/>
    </location>
</feature>
<keyword evidence="3" id="KW-1003">Cell membrane</keyword>
<keyword evidence="10 12" id="KW-0472">Membrane</keyword>
<dbReference type="InterPro" id="IPR013013">
    <property type="entry name" value="PTS_EIIC_1"/>
</dbReference>
<name>A0A1S8TEQ0_9CLOT</name>
<feature type="transmembrane region" description="Helical" evidence="12">
    <location>
        <begin position="428"/>
        <end position="449"/>
    </location>
</feature>
<keyword evidence="9 12" id="KW-1133">Transmembrane helix</keyword>
<evidence type="ECO:0000256" key="11">
    <source>
        <dbReference type="PROSITE-ProRule" id="PRU00421"/>
    </source>
</evidence>
<dbReference type="PROSITE" id="PS01035">
    <property type="entry name" value="PTS_EIIB_TYPE_1_CYS"/>
    <property type="match status" value="1"/>
</dbReference>
<dbReference type="InterPro" id="IPR050558">
    <property type="entry name" value="PTS_Sugar-Specific_Components"/>
</dbReference>
<feature type="transmembrane region" description="Helical" evidence="12">
    <location>
        <begin position="359"/>
        <end position="378"/>
    </location>
</feature>
<dbReference type="Pfam" id="PF00358">
    <property type="entry name" value="PTS_EIIA_1"/>
    <property type="match status" value="1"/>
</dbReference>
<evidence type="ECO:0000259" key="15">
    <source>
        <dbReference type="PROSITE" id="PS51103"/>
    </source>
</evidence>
<keyword evidence="2" id="KW-0813">Transport</keyword>
<dbReference type="NCBIfam" id="TIGR01995">
    <property type="entry name" value="PTS-II-ABC-beta"/>
    <property type="match status" value="1"/>
</dbReference>
<dbReference type="InterPro" id="IPR001996">
    <property type="entry name" value="PTS_IIB_1"/>
</dbReference>
<evidence type="ECO:0000256" key="5">
    <source>
        <dbReference type="ARBA" id="ARBA00022679"/>
    </source>
</evidence>
<feature type="transmembrane region" description="Helical" evidence="12">
    <location>
        <begin position="385"/>
        <end position="408"/>
    </location>
</feature>
<keyword evidence="7 12" id="KW-0812">Transmembrane</keyword>
<keyword evidence="6" id="KW-0598">Phosphotransferase system</keyword>
<dbReference type="RefSeq" id="WP_077847896.1">
    <property type="nucleotide sequence ID" value="NZ_LZZM01000176.1"/>
</dbReference>
<dbReference type="PROSITE" id="PS51098">
    <property type="entry name" value="PTS_EIIB_TYPE_1"/>
    <property type="match status" value="1"/>
</dbReference>
<dbReference type="FunFam" id="3.30.1360.60:FF:000001">
    <property type="entry name" value="PTS system glucose-specific IIBC component PtsG"/>
    <property type="match status" value="1"/>
</dbReference>
<feature type="transmembrane region" description="Helical" evidence="12">
    <location>
        <begin position="218"/>
        <end position="236"/>
    </location>
</feature>
<dbReference type="InterPro" id="IPR018113">
    <property type="entry name" value="PTrfase_EIIB_Cys"/>
</dbReference>
<dbReference type="OrthoDB" id="92465at2"/>
<protein>
    <submittedName>
        <fullName evidence="16">PTS system beta-glucoside-specific EIIBCA component</fullName>
    </submittedName>
</protein>
<dbReference type="SUPFAM" id="SSF55604">
    <property type="entry name" value="Glucose permease domain IIB"/>
    <property type="match status" value="1"/>
</dbReference>
<organism evidence="16 17">
    <name type="scientific">Clostridium puniceum</name>
    <dbReference type="NCBI Taxonomy" id="29367"/>
    <lineage>
        <taxon>Bacteria</taxon>
        <taxon>Bacillati</taxon>
        <taxon>Bacillota</taxon>
        <taxon>Clostridia</taxon>
        <taxon>Eubacteriales</taxon>
        <taxon>Clostridiaceae</taxon>
        <taxon>Clostridium</taxon>
    </lineage>
</organism>
<dbReference type="Gene3D" id="2.70.70.10">
    <property type="entry name" value="Glucose Permease (Domain IIA)"/>
    <property type="match status" value="1"/>
</dbReference>
<feature type="transmembrane region" description="Helical" evidence="12">
    <location>
        <begin position="283"/>
        <end position="306"/>
    </location>
</feature>
<feature type="domain" description="PTS EIIA type-1" evidence="13">
    <location>
        <begin position="495"/>
        <end position="599"/>
    </location>
</feature>
<dbReference type="FunFam" id="2.70.70.10:FF:000001">
    <property type="entry name" value="PTS system glucose-specific IIA component"/>
    <property type="match status" value="1"/>
</dbReference>
<dbReference type="Gene3D" id="3.30.1360.60">
    <property type="entry name" value="Glucose permease domain IIB"/>
    <property type="match status" value="1"/>
</dbReference>
<dbReference type="GO" id="GO:0015771">
    <property type="term" value="P:trehalose transport"/>
    <property type="evidence" value="ECO:0007669"/>
    <property type="project" value="TreeGrafter"/>
</dbReference>
<feature type="domain" description="PTS EIIB type-1" evidence="14">
    <location>
        <begin position="4"/>
        <end position="86"/>
    </location>
</feature>
<evidence type="ECO:0000256" key="8">
    <source>
        <dbReference type="ARBA" id="ARBA00022777"/>
    </source>
</evidence>
<dbReference type="PROSITE" id="PS51103">
    <property type="entry name" value="PTS_EIIC_TYPE_1"/>
    <property type="match status" value="1"/>
</dbReference>
<dbReference type="Pfam" id="PF00367">
    <property type="entry name" value="PTS_EIIB"/>
    <property type="match status" value="1"/>
</dbReference>
<dbReference type="GO" id="GO:0005886">
    <property type="term" value="C:plasma membrane"/>
    <property type="evidence" value="ECO:0007669"/>
    <property type="project" value="UniProtKB-SubCell"/>
</dbReference>